<name>A0A9P9Y0E6_9HYPO</name>
<accession>A0A9P9Y0E6</accession>
<dbReference type="SMART" id="SM00829">
    <property type="entry name" value="PKS_ER"/>
    <property type="match status" value="1"/>
</dbReference>
<feature type="domain" description="Enoyl reductase (ER)" evidence="3">
    <location>
        <begin position="27"/>
        <end position="360"/>
    </location>
</feature>
<dbReference type="InterPro" id="IPR047122">
    <property type="entry name" value="Trans-enoyl_RdTase-like"/>
</dbReference>
<dbReference type="Pfam" id="PF00107">
    <property type="entry name" value="ADH_zinc_N"/>
    <property type="match status" value="1"/>
</dbReference>
<keyword evidence="5" id="KW-1185">Reference proteome</keyword>
<dbReference type="CDD" id="cd08249">
    <property type="entry name" value="enoyl_reductase_like"/>
    <property type="match status" value="1"/>
</dbReference>
<dbReference type="Pfam" id="PF08240">
    <property type="entry name" value="ADH_N"/>
    <property type="match status" value="1"/>
</dbReference>
<dbReference type="GeneID" id="75829080"/>
<comment type="similarity">
    <text evidence="1">Belongs to the zinc-containing alcohol dehydrogenase family.</text>
</comment>
<dbReference type="SUPFAM" id="SSF50129">
    <property type="entry name" value="GroES-like"/>
    <property type="match status" value="1"/>
</dbReference>
<dbReference type="GO" id="GO:0016651">
    <property type="term" value="F:oxidoreductase activity, acting on NAD(P)H"/>
    <property type="evidence" value="ECO:0007669"/>
    <property type="project" value="InterPro"/>
</dbReference>
<gene>
    <name evidence="4" type="ORF">J7T54_002568</name>
</gene>
<dbReference type="InterPro" id="IPR020843">
    <property type="entry name" value="ER"/>
</dbReference>
<dbReference type="Proteomes" id="UP001055219">
    <property type="component" value="Unassembled WGS sequence"/>
</dbReference>
<evidence type="ECO:0000259" key="3">
    <source>
        <dbReference type="SMART" id="SM00829"/>
    </source>
</evidence>
<dbReference type="Gene3D" id="3.90.180.10">
    <property type="entry name" value="Medium-chain alcohol dehydrogenases, catalytic domain"/>
    <property type="match status" value="1"/>
</dbReference>
<dbReference type="InterPro" id="IPR013149">
    <property type="entry name" value="ADH-like_C"/>
</dbReference>
<dbReference type="PANTHER" id="PTHR45348">
    <property type="entry name" value="HYPOTHETICAL OXIDOREDUCTASE (EUROFUNG)"/>
    <property type="match status" value="1"/>
</dbReference>
<dbReference type="OrthoDB" id="9992527at2759"/>
<evidence type="ECO:0000313" key="5">
    <source>
        <dbReference type="Proteomes" id="UP001055219"/>
    </source>
</evidence>
<evidence type="ECO:0000256" key="2">
    <source>
        <dbReference type="ARBA" id="ARBA00023002"/>
    </source>
</evidence>
<sequence>MQALITHRTLPTRIFNALSGKAIFSPGAKVHDNVPIPTINSQQLLVKVKTVALNPTDFKHMDALAPPGCILGCDFAGEVVKVGEGAAGKWKVGDRVASVAHGGMYPDEGAFAEYAKVNHDLAWPIPGDISDADATTYGVSAMTAMFALNARLGLPFPGSKENAKPAAGDESTIFIYAGATSAGLFHLQAAKAAGYTVVTTASPRSFELVKKFGADAVFDYRSSTVVEDILAKYPNLTKAVDCFSEGPSSSICAQVLKPKGGTVVLLLPNGESKVPGVQFEMIMLYTVLGRAFQMLAPLGPKFEASQSDREWAARYYSALPEVARLLKPTPTVSLEPGFKGVLDGLEKLRQRKVVGGKQVVQLQS</sequence>
<comment type="caution">
    <text evidence="4">The sequence shown here is derived from an EMBL/GenBank/DDBJ whole genome shotgun (WGS) entry which is preliminary data.</text>
</comment>
<reference evidence="4" key="1">
    <citation type="journal article" date="2021" name="J Fungi (Basel)">
        <title>Genomic and Metabolomic Analyses of the Marine Fungus Emericellopsis cladophorae: Insights into Saltwater Adaptability Mechanisms and Its Biosynthetic Potential.</title>
        <authorList>
            <person name="Goncalves M.F.M."/>
            <person name="Hilario S."/>
            <person name="Van de Peer Y."/>
            <person name="Esteves A.C."/>
            <person name="Alves A."/>
        </authorList>
    </citation>
    <scope>NUCLEOTIDE SEQUENCE</scope>
    <source>
        <strain evidence="4">MUM 19.33</strain>
    </source>
</reference>
<dbReference type="PANTHER" id="PTHR45348:SF7">
    <property type="entry name" value="ZINC BINDING OXIDOREDUCTASE, PUTATIVE-RELATED"/>
    <property type="match status" value="1"/>
</dbReference>
<keyword evidence="2" id="KW-0560">Oxidoreductase</keyword>
<organism evidence="4 5">
    <name type="scientific">Emericellopsis cladophorae</name>
    <dbReference type="NCBI Taxonomy" id="2686198"/>
    <lineage>
        <taxon>Eukaryota</taxon>
        <taxon>Fungi</taxon>
        <taxon>Dikarya</taxon>
        <taxon>Ascomycota</taxon>
        <taxon>Pezizomycotina</taxon>
        <taxon>Sordariomycetes</taxon>
        <taxon>Hypocreomycetidae</taxon>
        <taxon>Hypocreales</taxon>
        <taxon>Bionectriaceae</taxon>
        <taxon>Emericellopsis</taxon>
    </lineage>
</organism>
<dbReference type="RefSeq" id="XP_051362068.1">
    <property type="nucleotide sequence ID" value="XM_051506731.1"/>
</dbReference>
<dbReference type="EMBL" id="JAGIXG020000024">
    <property type="protein sequence ID" value="KAI6781212.1"/>
    <property type="molecule type" value="Genomic_DNA"/>
</dbReference>
<evidence type="ECO:0000256" key="1">
    <source>
        <dbReference type="ARBA" id="ARBA00008072"/>
    </source>
</evidence>
<proteinExistence type="inferred from homology"/>
<dbReference type="AlphaFoldDB" id="A0A9P9Y0E6"/>
<dbReference type="Gene3D" id="3.40.50.720">
    <property type="entry name" value="NAD(P)-binding Rossmann-like Domain"/>
    <property type="match status" value="1"/>
</dbReference>
<dbReference type="InterPro" id="IPR013154">
    <property type="entry name" value="ADH-like_N"/>
</dbReference>
<dbReference type="SUPFAM" id="SSF51735">
    <property type="entry name" value="NAD(P)-binding Rossmann-fold domains"/>
    <property type="match status" value="1"/>
</dbReference>
<reference evidence="4" key="2">
    <citation type="submission" date="2022-07" db="EMBL/GenBank/DDBJ databases">
        <authorList>
            <person name="Goncalves M.F.M."/>
            <person name="Hilario S."/>
            <person name="Van De Peer Y."/>
            <person name="Esteves A.C."/>
            <person name="Alves A."/>
        </authorList>
    </citation>
    <scope>NUCLEOTIDE SEQUENCE</scope>
    <source>
        <strain evidence="4">MUM 19.33</strain>
    </source>
</reference>
<evidence type="ECO:0000313" key="4">
    <source>
        <dbReference type="EMBL" id="KAI6781212.1"/>
    </source>
</evidence>
<dbReference type="InterPro" id="IPR036291">
    <property type="entry name" value="NAD(P)-bd_dom_sf"/>
</dbReference>
<dbReference type="InterPro" id="IPR011032">
    <property type="entry name" value="GroES-like_sf"/>
</dbReference>
<protein>
    <submittedName>
        <fullName evidence="4">Protein TOXD</fullName>
    </submittedName>
</protein>